<dbReference type="Proteomes" id="UP001153331">
    <property type="component" value="Unassembled WGS sequence"/>
</dbReference>
<evidence type="ECO:0000313" key="2">
    <source>
        <dbReference type="Proteomes" id="UP001153331"/>
    </source>
</evidence>
<name>A0ACC2IT82_9PLEO</name>
<sequence>MMLLASVVSASTRSLHSSCLCCGLPPNIPLAATRGDAKPPQTDERYIVEFHALQIVDPLTVTGIMPPRPLERSYKNALSILQSRRRPGRPNVEATSNVPGMTRVPDAKGRSELKGIPSIVGMKQWLQQIGHSTADIDNLNIVHVAGTKGKGSTCAFIESFLRAFGRRTGFPRKTGLYTSPHLIYPEERIRINFQPISRDLFTKYFFEVWDALSKGDGSSQASPRYLQLMALVSFHAFISEGVEAAVYETHHGGEYDATNVIEHPIVTVVTTLGMDHVKQLGPTIESIAWHKAGIFKSGSRAVSSPQEASAAEFLRSRASEKDISVQFVDNDPSLPADMLQLKPDVQRTNCSVALAAVRCFLEEKAAKGMASLSSSDIIQGISQFSWPGRFQVLQEETCTWFLDGAHNEMSVTKAAEWFIESSQGHGTDAVRILIFSQVSEQRDSTVVLEQLANDLSSVHIHHVIFTNYDPQQDFESATAMTVKPDDTSYATFGKIWKKYHKGSHILFEPNVDEALNTARKLGAEVGGMHTLVTGNTHIAHLSETKELGSQNKVKGSCWDGARLEQEGLWRLPLKDPLAVPTYLVNTLLTLEPSTPDSPGVSTHSANISYDIGSFTLQVSECRIIMADIIKDGYDANKKAFHCFEDPRKRDPGAYITLRYLGKTEGKPWNRHLSNIRSRFLSGFLSQFFKRAANRAAQIVKSRGGEGVRIFSRARAAVRHLTSSIPIDATVRSARDERCVAAKGAIIVEVITSDFDFIRSSGNPGSSPGTTFFALGAFIKLERKDQLPRKFKGMASSSSLRNGIHAQQ</sequence>
<proteinExistence type="predicted"/>
<dbReference type="EMBL" id="JAPHNI010000020">
    <property type="protein sequence ID" value="KAJ8118410.1"/>
    <property type="molecule type" value="Genomic_DNA"/>
</dbReference>
<reference evidence="1" key="1">
    <citation type="submission" date="2022-11" db="EMBL/GenBank/DDBJ databases">
        <title>Genome Sequence of Boeremia exigua.</title>
        <authorList>
            <person name="Buettner E."/>
        </authorList>
    </citation>
    <scope>NUCLEOTIDE SEQUENCE</scope>
    <source>
        <strain evidence="1">CU02</strain>
    </source>
</reference>
<comment type="caution">
    <text evidence="1">The sequence shown here is derived from an EMBL/GenBank/DDBJ whole genome shotgun (WGS) entry which is preliminary data.</text>
</comment>
<accession>A0ACC2IT82</accession>
<gene>
    <name evidence="1" type="ORF">OPT61_g620</name>
</gene>
<keyword evidence="2" id="KW-1185">Reference proteome</keyword>
<organism evidence="1 2">
    <name type="scientific">Boeremia exigua</name>
    <dbReference type="NCBI Taxonomy" id="749465"/>
    <lineage>
        <taxon>Eukaryota</taxon>
        <taxon>Fungi</taxon>
        <taxon>Dikarya</taxon>
        <taxon>Ascomycota</taxon>
        <taxon>Pezizomycotina</taxon>
        <taxon>Dothideomycetes</taxon>
        <taxon>Pleosporomycetidae</taxon>
        <taxon>Pleosporales</taxon>
        <taxon>Pleosporineae</taxon>
        <taxon>Didymellaceae</taxon>
        <taxon>Boeremia</taxon>
    </lineage>
</organism>
<protein>
    <submittedName>
        <fullName evidence="1">Uncharacterized protein</fullName>
    </submittedName>
</protein>
<evidence type="ECO:0000313" key="1">
    <source>
        <dbReference type="EMBL" id="KAJ8118410.1"/>
    </source>
</evidence>